<keyword evidence="5" id="KW-1185">Reference proteome</keyword>
<keyword evidence="2" id="KW-0812">Transmembrane</keyword>
<comment type="caution">
    <text evidence="4">The sequence shown here is derived from an EMBL/GenBank/DDBJ whole genome shotgun (WGS) entry which is preliminary data.</text>
</comment>
<dbReference type="Proteomes" id="UP000521868">
    <property type="component" value="Unassembled WGS sequence"/>
</dbReference>
<organism evidence="4 5">
    <name type="scientific">Ramlibacter lithotrophicus</name>
    <dbReference type="NCBI Taxonomy" id="2606681"/>
    <lineage>
        <taxon>Bacteria</taxon>
        <taxon>Pseudomonadati</taxon>
        <taxon>Pseudomonadota</taxon>
        <taxon>Betaproteobacteria</taxon>
        <taxon>Burkholderiales</taxon>
        <taxon>Comamonadaceae</taxon>
        <taxon>Ramlibacter</taxon>
    </lineage>
</organism>
<protein>
    <submittedName>
        <fullName evidence="4">BON domain-containing protein</fullName>
    </submittedName>
</protein>
<name>A0A7X6DE31_9BURK</name>
<feature type="compositionally biased region" description="Basic residues" evidence="1">
    <location>
        <begin position="51"/>
        <end position="60"/>
    </location>
</feature>
<dbReference type="SMART" id="SM00749">
    <property type="entry name" value="BON"/>
    <property type="match status" value="1"/>
</dbReference>
<keyword evidence="2" id="KW-1133">Transmembrane helix</keyword>
<dbReference type="InterPro" id="IPR051686">
    <property type="entry name" value="Lipoprotein_DolP"/>
</dbReference>
<feature type="region of interest" description="Disordered" evidence="1">
    <location>
        <begin position="1"/>
        <end position="71"/>
    </location>
</feature>
<sequence>MRGRAAWGHRRRETADSMQRSGRAATDRRRQRGGARGQLIVRVLQRDARRARARRRRRRIQTATPQQPKEQDMMKKLLVASMVAVGLAGCGAMMGGSGAPQRSVGQAVDDVTIGTKLKAALAADPQLSALKINVDTTQGNVRLKGEVKTFALRKKAEDLARSIDGVKSVDNQLIITG</sequence>
<dbReference type="EMBL" id="VTOX01000002">
    <property type="protein sequence ID" value="NKE65479.1"/>
    <property type="molecule type" value="Genomic_DNA"/>
</dbReference>
<feature type="domain" description="BON" evidence="3">
    <location>
        <begin position="109"/>
        <end position="177"/>
    </location>
</feature>
<dbReference type="InterPro" id="IPR007055">
    <property type="entry name" value="BON_dom"/>
</dbReference>
<accession>A0A7X6DE31</accession>
<feature type="compositionally biased region" description="Basic residues" evidence="1">
    <location>
        <begin position="1"/>
        <end position="12"/>
    </location>
</feature>
<dbReference type="AlphaFoldDB" id="A0A7X6DE31"/>
<evidence type="ECO:0000259" key="3">
    <source>
        <dbReference type="PROSITE" id="PS50914"/>
    </source>
</evidence>
<dbReference type="PANTHER" id="PTHR34606">
    <property type="entry name" value="BON DOMAIN-CONTAINING PROTEIN"/>
    <property type="match status" value="1"/>
</dbReference>
<dbReference type="Gene3D" id="3.30.1340.30">
    <property type="match status" value="1"/>
</dbReference>
<gene>
    <name evidence="4" type="ORF">RAMLITH_06560</name>
</gene>
<reference evidence="4 5" key="1">
    <citation type="journal article" date="2020" name="Nature">
        <title>Bacterial chemolithoautotrophy via manganese oxidation.</title>
        <authorList>
            <person name="Yu H."/>
            <person name="Leadbetter J.R."/>
        </authorList>
    </citation>
    <scope>NUCLEOTIDE SEQUENCE [LARGE SCALE GENOMIC DNA]</scope>
    <source>
        <strain evidence="4 5">RBP-1</strain>
    </source>
</reference>
<proteinExistence type="predicted"/>
<evidence type="ECO:0000256" key="1">
    <source>
        <dbReference type="SAM" id="MobiDB-lite"/>
    </source>
</evidence>
<dbReference type="Pfam" id="PF04972">
    <property type="entry name" value="BON"/>
    <property type="match status" value="1"/>
</dbReference>
<evidence type="ECO:0000313" key="5">
    <source>
        <dbReference type="Proteomes" id="UP000521868"/>
    </source>
</evidence>
<dbReference type="InterPro" id="IPR014004">
    <property type="entry name" value="Transpt-assoc_nodulatn_dom_bac"/>
</dbReference>
<dbReference type="PROSITE" id="PS50914">
    <property type="entry name" value="BON"/>
    <property type="match status" value="1"/>
</dbReference>
<evidence type="ECO:0000256" key="2">
    <source>
        <dbReference type="SAM" id="Phobius"/>
    </source>
</evidence>
<evidence type="ECO:0000313" key="4">
    <source>
        <dbReference type="EMBL" id="NKE65479.1"/>
    </source>
</evidence>
<dbReference type="PANTHER" id="PTHR34606:SF15">
    <property type="entry name" value="BON DOMAIN-CONTAINING PROTEIN"/>
    <property type="match status" value="1"/>
</dbReference>
<feature type="transmembrane region" description="Helical" evidence="2">
    <location>
        <begin position="77"/>
        <end position="96"/>
    </location>
</feature>
<keyword evidence="2" id="KW-0472">Membrane</keyword>